<comment type="caution">
    <text evidence="4">The sequence shown here is derived from an EMBL/GenBank/DDBJ whole genome shotgun (WGS) entry which is preliminary data.</text>
</comment>
<protein>
    <submittedName>
        <fullName evidence="4">Nitrite reductase small subunit NirD</fullName>
    </submittedName>
</protein>
<keyword evidence="1" id="KW-0560">Oxidoreductase</keyword>
<reference evidence="4 5" key="1">
    <citation type="submission" date="2022-02" db="EMBL/GenBank/DDBJ databases">
        <title>The genome sequence of Shewanella sp. 3B26.</title>
        <authorList>
            <person name="Du J."/>
        </authorList>
    </citation>
    <scope>NUCLEOTIDE SEQUENCE [LARGE SCALE GENOMIC DNA]</scope>
    <source>
        <strain evidence="4 5">3B26</strain>
    </source>
</reference>
<dbReference type="AlphaFoldDB" id="A0AAJ1BK47"/>
<dbReference type="PROSITE" id="PS51300">
    <property type="entry name" value="NIRD"/>
    <property type="match status" value="1"/>
</dbReference>
<dbReference type="InterPro" id="IPR012748">
    <property type="entry name" value="Rieske-like_NirD"/>
</dbReference>
<dbReference type="PANTHER" id="PTHR40562:SF1">
    <property type="entry name" value="NITRITE REDUCTASE (NADH) SMALL SUBUNIT"/>
    <property type="match status" value="1"/>
</dbReference>
<dbReference type="InterPro" id="IPR017881">
    <property type="entry name" value="NirD"/>
</dbReference>
<proteinExistence type="predicted"/>
<dbReference type="InterPro" id="IPR036922">
    <property type="entry name" value="Rieske_2Fe-2S_sf"/>
</dbReference>
<keyword evidence="5" id="KW-1185">Reference proteome</keyword>
<dbReference type="GO" id="GO:0051537">
    <property type="term" value="F:2 iron, 2 sulfur cluster binding"/>
    <property type="evidence" value="ECO:0007669"/>
    <property type="project" value="InterPro"/>
</dbReference>
<dbReference type="RefSeq" id="WP_240592262.1">
    <property type="nucleotide sequence ID" value="NZ_JAKUDL010000008.1"/>
</dbReference>
<accession>A0AAJ1BK47</accession>
<evidence type="ECO:0000256" key="2">
    <source>
        <dbReference type="ARBA" id="ARBA00023063"/>
    </source>
</evidence>
<dbReference type="PANTHER" id="PTHR40562">
    <property type="match status" value="1"/>
</dbReference>
<sequence length="108" mass="11677">MSWTQICSLASLPHNAGIAAWLGTRPVAIFNLGERGLFALDNREPGSGVSLLARGQLCELDGELYVCSPLYKQHFHLLSGECLEEPGLKAEPLAIKHEHGAVWLAGEV</sequence>
<dbReference type="NCBIfam" id="TIGR02378">
    <property type="entry name" value="nirD_assim_sml"/>
    <property type="match status" value="1"/>
</dbReference>
<gene>
    <name evidence="4" type="primary">nirD</name>
    <name evidence="4" type="ORF">MJ923_17920</name>
</gene>
<feature type="domain" description="Rieske-like [2Fe-2S]" evidence="3">
    <location>
        <begin position="2"/>
        <end position="104"/>
    </location>
</feature>
<dbReference type="SUPFAM" id="SSF50022">
    <property type="entry name" value="ISP domain"/>
    <property type="match status" value="1"/>
</dbReference>
<evidence type="ECO:0000256" key="1">
    <source>
        <dbReference type="ARBA" id="ARBA00023002"/>
    </source>
</evidence>
<organism evidence="4 5">
    <name type="scientific">Shewanella zhuhaiensis</name>
    <dbReference type="NCBI Taxonomy" id="2919576"/>
    <lineage>
        <taxon>Bacteria</taxon>
        <taxon>Pseudomonadati</taxon>
        <taxon>Pseudomonadota</taxon>
        <taxon>Gammaproteobacteria</taxon>
        <taxon>Alteromonadales</taxon>
        <taxon>Shewanellaceae</taxon>
        <taxon>Shewanella</taxon>
    </lineage>
</organism>
<dbReference type="Proteomes" id="UP001297581">
    <property type="component" value="Unassembled WGS sequence"/>
</dbReference>
<evidence type="ECO:0000313" key="4">
    <source>
        <dbReference type="EMBL" id="MCH4296191.1"/>
    </source>
</evidence>
<name>A0AAJ1BK47_9GAMM</name>
<evidence type="ECO:0000313" key="5">
    <source>
        <dbReference type="Proteomes" id="UP001297581"/>
    </source>
</evidence>
<dbReference type="EMBL" id="JAKUDL010000008">
    <property type="protein sequence ID" value="MCH4296191.1"/>
    <property type="molecule type" value="Genomic_DNA"/>
</dbReference>
<evidence type="ECO:0000259" key="3">
    <source>
        <dbReference type="Pfam" id="PF13806"/>
    </source>
</evidence>
<dbReference type="Gene3D" id="2.102.10.10">
    <property type="entry name" value="Rieske [2Fe-2S] iron-sulphur domain"/>
    <property type="match status" value="1"/>
</dbReference>
<dbReference type="GO" id="GO:0008942">
    <property type="term" value="F:nitrite reductase [NAD(P)H] activity"/>
    <property type="evidence" value="ECO:0007669"/>
    <property type="project" value="InterPro"/>
</dbReference>
<dbReference type="GO" id="GO:0042128">
    <property type="term" value="P:nitrate assimilation"/>
    <property type="evidence" value="ECO:0007669"/>
    <property type="project" value="UniProtKB-KW"/>
</dbReference>
<dbReference type="Pfam" id="PF13806">
    <property type="entry name" value="Rieske_2"/>
    <property type="match status" value="1"/>
</dbReference>
<keyword evidence="2" id="KW-0534">Nitrate assimilation</keyword>